<organism evidence="3 4">
    <name type="scientific">Cryobacterium zhongshanensis</name>
    <dbReference type="NCBI Taxonomy" id="2928153"/>
    <lineage>
        <taxon>Bacteria</taxon>
        <taxon>Bacillati</taxon>
        <taxon>Actinomycetota</taxon>
        <taxon>Actinomycetes</taxon>
        <taxon>Micrococcales</taxon>
        <taxon>Microbacteriaceae</taxon>
        <taxon>Cryobacterium</taxon>
    </lineage>
</organism>
<evidence type="ECO:0000313" key="4">
    <source>
        <dbReference type="Proteomes" id="UP001165341"/>
    </source>
</evidence>
<keyword evidence="2" id="KW-0812">Transmembrane</keyword>
<proteinExistence type="predicted"/>
<keyword evidence="2" id="KW-1133">Transmembrane helix</keyword>
<keyword evidence="4" id="KW-1185">Reference proteome</keyword>
<evidence type="ECO:0000313" key="3">
    <source>
        <dbReference type="EMBL" id="MCI4659745.1"/>
    </source>
</evidence>
<keyword evidence="2" id="KW-0472">Membrane</keyword>
<comment type="caution">
    <text evidence="3">The sequence shown here is derived from an EMBL/GenBank/DDBJ whole genome shotgun (WGS) entry which is preliminary data.</text>
</comment>
<feature type="coiled-coil region" evidence="1">
    <location>
        <begin position="15"/>
        <end position="64"/>
    </location>
</feature>
<accession>A0AA41QY92</accession>
<reference evidence="3" key="1">
    <citation type="submission" date="2022-03" db="EMBL/GenBank/DDBJ databases">
        <title>Cryobacterium sp. nov. strain ZS14-85, isolated from Antarctic soil.</title>
        <authorList>
            <person name="Li J."/>
            <person name="Niu G."/>
        </authorList>
    </citation>
    <scope>NUCLEOTIDE SEQUENCE</scope>
    <source>
        <strain evidence="3">ZS14-85</strain>
    </source>
</reference>
<name>A0AA41QY92_9MICO</name>
<evidence type="ECO:0000256" key="1">
    <source>
        <dbReference type="SAM" id="Coils"/>
    </source>
</evidence>
<dbReference type="RefSeq" id="WP_243013236.1">
    <property type="nucleotide sequence ID" value="NZ_JALGAR010000006.1"/>
</dbReference>
<feature type="transmembrane region" description="Helical" evidence="2">
    <location>
        <begin position="79"/>
        <end position="98"/>
    </location>
</feature>
<sequence>MTDTYEQQVAHRAAELQLERDAERLLREQDRLAELKQWQAENKKDALEARERQRQNRVAQADAKARWAARGPSKYLPRILISLALIAGIVVPVSLIIASDAPRPECSFVARLAGECTVR</sequence>
<evidence type="ECO:0000256" key="2">
    <source>
        <dbReference type="SAM" id="Phobius"/>
    </source>
</evidence>
<dbReference type="EMBL" id="JALGAR010000006">
    <property type="protein sequence ID" value="MCI4659745.1"/>
    <property type="molecule type" value="Genomic_DNA"/>
</dbReference>
<dbReference type="AlphaFoldDB" id="A0AA41QY92"/>
<dbReference type="Proteomes" id="UP001165341">
    <property type="component" value="Unassembled WGS sequence"/>
</dbReference>
<gene>
    <name evidence="3" type="ORF">MQH31_18215</name>
</gene>
<keyword evidence="1" id="KW-0175">Coiled coil</keyword>
<protein>
    <submittedName>
        <fullName evidence="3">Uncharacterized protein</fullName>
    </submittedName>
</protein>